<dbReference type="AlphaFoldDB" id="A0A3P6BJA7"/>
<reference evidence="1" key="1">
    <citation type="submission" date="2018-11" db="EMBL/GenBank/DDBJ databases">
        <authorList>
            <consortium name="Genoscope - CEA"/>
            <person name="William W."/>
        </authorList>
    </citation>
    <scope>NUCLEOTIDE SEQUENCE</scope>
</reference>
<evidence type="ECO:0000313" key="1">
    <source>
        <dbReference type="EMBL" id="VDD06137.1"/>
    </source>
</evidence>
<dbReference type="EMBL" id="LR031873">
    <property type="protein sequence ID" value="VDD06137.1"/>
    <property type="molecule type" value="Genomic_DNA"/>
</dbReference>
<proteinExistence type="predicted"/>
<sequence>MAISRVFFSDLKYGSCSSVVEARLLIDVNVSSFLRFLFRSDLEGEDVLKSEFCADVFDNVWLCYHIDEEYPVKAKNGICSDVIALGSF</sequence>
<gene>
    <name evidence="1" type="ORF">BOLC4T22864H</name>
</gene>
<accession>A0A3P6BJA7</accession>
<organism evidence="1">
    <name type="scientific">Brassica oleracea</name>
    <name type="common">Wild cabbage</name>
    <dbReference type="NCBI Taxonomy" id="3712"/>
    <lineage>
        <taxon>Eukaryota</taxon>
        <taxon>Viridiplantae</taxon>
        <taxon>Streptophyta</taxon>
        <taxon>Embryophyta</taxon>
        <taxon>Tracheophyta</taxon>
        <taxon>Spermatophyta</taxon>
        <taxon>Magnoliopsida</taxon>
        <taxon>eudicotyledons</taxon>
        <taxon>Gunneridae</taxon>
        <taxon>Pentapetalae</taxon>
        <taxon>rosids</taxon>
        <taxon>malvids</taxon>
        <taxon>Brassicales</taxon>
        <taxon>Brassicaceae</taxon>
        <taxon>Brassiceae</taxon>
        <taxon>Brassica</taxon>
    </lineage>
</organism>
<protein>
    <submittedName>
        <fullName evidence="1">Uncharacterized protein</fullName>
    </submittedName>
</protein>
<name>A0A3P6BJA7_BRAOL</name>